<feature type="transmembrane region" description="Helical" evidence="6">
    <location>
        <begin position="93"/>
        <end position="116"/>
    </location>
</feature>
<evidence type="ECO:0000256" key="1">
    <source>
        <dbReference type="ARBA" id="ARBA00004651"/>
    </source>
</evidence>
<evidence type="ECO:0000256" key="6">
    <source>
        <dbReference type="SAM" id="Phobius"/>
    </source>
</evidence>
<protein>
    <submittedName>
        <fullName evidence="8">ABC transporter permease</fullName>
    </submittedName>
</protein>
<dbReference type="RefSeq" id="WP_270452317.1">
    <property type="nucleotide sequence ID" value="NZ_JADPIE010000001.1"/>
</dbReference>
<proteinExistence type="predicted"/>
<keyword evidence="3 6" id="KW-0812">Transmembrane</keyword>
<feature type="transmembrane region" description="Helical" evidence="6">
    <location>
        <begin position="159"/>
        <end position="183"/>
    </location>
</feature>
<evidence type="ECO:0000313" key="9">
    <source>
        <dbReference type="Proteomes" id="UP000621436"/>
    </source>
</evidence>
<comment type="subcellular location">
    <subcellularLocation>
        <location evidence="1">Cell membrane</location>
        <topology evidence="1">Multi-pass membrane protein</topology>
    </subcellularLocation>
</comment>
<keyword evidence="4 6" id="KW-1133">Transmembrane helix</keyword>
<organism evidence="8 9">
    <name type="scientific">Halonatronomonas betaini</name>
    <dbReference type="NCBI Taxonomy" id="2778430"/>
    <lineage>
        <taxon>Bacteria</taxon>
        <taxon>Bacillati</taxon>
        <taxon>Bacillota</taxon>
        <taxon>Clostridia</taxon>
        <taxon>Halanaerobiales</taxon>
        <taxon>Halarsenatibacteraceae</taxon>
        <taxon>Halonatronomonas</taxon>
    </lineage>
</organism>
<reference evidence="8" key="1">
    <citation type="submission" date="2020-11" db="EMBL/GenBank/DDBJ databases">
        <title>Halonatronomonas betainensis gen. nov., sp. nov. a novel haloalkaliphilic representative of the family Halanaerobiacae capable of betaine degradation.</title>
        <authorList>
            <person name="Boltyanskaya Y."/>
            <person name="Kevbrin V."/>
            <person name="Detkova E."/>
            <person name="Grouzdev D.S."/>
            <person name="Koziaeva V."/>
            <person name="Zhilina T."/>
        </authorList>
    </citation>
    <scope>NUCLEOTIDE SEQUENCE</scope>
    <source>
        <strain evidence="8">Z-7014</strain>
    </source>
</reference>
<keyword evidence="9" id="KW-1185">Reference proteome</keyword>
<comment type="caution">
    <text evidence="8">The sequence shown here is derived from an EMBL/GenBank/DDBJ whole genome shotgun (WGS) entry which is preliminary data.</text>
</comment>
<feature type="transmembrane region" description="Helical" evidence="6">
    <location>
        <begin position="208"/>
        <end position="230"/>
    </location>
</feature>
<sequence>MMALNRILAILIKEAQDIRSNSNLLVMYLMPILFTYIWENLIPEMPDGFGAAFGLIFLVVMVGMYVPSMMIAEEKEKNTMEVLMLSPARPVEIFIGKGLLTFVSIILISLVLSIMVGLSINIQLIIVFATALTSLFAIFVGMIVGLISPNQMSTGVVGLPIYLLLLLIPQLAGMGITAVDFIARFLPTYYYLNVLELTLIERVAITDLYLQFSIIAISAALIFALLLLVYRRKGLLD</sequence>
<evidence type="ECO:0000259" key="7">
    <source>
        <dbReference type="Pfam" id="PF12698"/>
    </source>
</evidence>
<dbReference type="EMBL" id="JADPIE010000001">
    <property type="protein sequence ID" value="MBF8435669.1"/>
    <property type="molecule type" value="Genomic_DNA"/>
</dbReference>
<dbReference type="GO" id="GO:0140359">
    <property type="term" value="F:ABC-type transporter activity"/>
    <property type="evidence" value="ECO:0007669"/>
    <property type="project" value="InterPro"/>
</dbReference>
<feature type="transmembrane region" description="Helical" evidence="6">
    <location>
        <begin position="21"/>
        <end position="38"/>
    </location>
</feature>
<feature type="transmembrane region" description="Helical" evidence="6">
    <location>
        <begin position="50"/>
        <end position="72"/>
    </location>
</feature>
<dbReference type="InterPro" id="IPR013525">
    <property type="entry name" value="ABC2_TM"/>
</dbReference>
<evidence type="ECO:0000256" key="3">
    <source>
        <dbReference type="ARBA" id="ARBA00022692"/>
    </source>
</evidence>
<keyword evidence="2" id="KW-1003">Cell membrane</keyword>
<evidence type="ECO:0000313" key="8">
    <source>
        <dbReference type="EMBL" id="MBF8435669.1"/>
    </source>
</evidence>
<dbReference type="Pfam" id="PF12698">
    <property type="entry name" value="ABC2_membrane_3"/>
    <property type="match status" value="1"/>
</dbReference>
<dbReference type="PANTHER" id="PTHR30294:SF29">
    <property type="entry name" value="MULTIDRUG ABC TRANSPORTER PERMEASE YBHS-RELATED"/>
    <property type="match status" value="1"/>
</dbReference>
<evidence type="ECO:0000256" key="2">
    <source>
        <dbReference type="ARBA" id="ARBA00022475"/>
    </source>
</evidence>
<dbReference type="AlphaFoldDB" id="A0A931AS85"/>
<feature type="transmembrane region" description="Helical" evidence="6">
    <location>
        <begin position="122"/>
        <end position="147"/>
    </location>
</feature>
<dbReference type="PANTHER" id="PTHR30294">
    <property type="entry name" value="MEMBRANE COMPONENT OF ABC TRANSPORTER YHHJ-RELATED"/>
    <property type="match status" value="1"/>
</dbReference>
<evidence type="ECO:0000256" key="5">
    <source>
        <dbReference type="ARBA" id="ARBA00023136"/>
    </source>
</evidence>
<gene>
    <name evidence="8" type="ORF">I0Q91_01125</name>
</gene>
<dbReference type="GO" id="GO:0005886">
    <property type="term" value="C:plasma membrane"/>
    <property type="evidence" value="ECO:0007669"/>
    <property type="project" value="UniProtKB-SubCell"/>
</dbReference>
<dbReference type="InterPro" id="IPR051449">
    <property type="entry name" value="ABC-2_transporter_component"/>
</dbReference>
<accession>A0A931AS85</accession>
<feature type="domain" description="ABC-2 type transporter transmembrane" evidence="7">
    <location>
        <begin position="52"/>
        <end position="227"/>
    </location>
</feature>
<name>A0A931AS85_9FIRM</name>
<keyword evidence="5 6" id="KW-0472">Membrane</keyword>
<dbReference type="Proteomes" id="UP000621436">
    <property type="component" value="Unassembled WGS sequence"/>
</dbReference>
<evidence type="ECO:0000256" key="4">
    <source>
        <dbReference type="ARBA" id="ARBA00022989"/>
    </source>
</evidence>